<evidence type="ECO:0000313" key="1">
    <source>
        <dbReference type="EMBL" id="BDZ48387.1"/>
    </source>
</evidence>
<proteinExistence type="predicted"/>
<dbReference type="EMBL" id="AP027732">
    <property type="protein sequence ID" value="BDZ48387.1"/>
    <property type="molecule type" value="Genomic_DNA"/>
</dbReference>
<accession>A0ABN6XTQ1</accession>
<organism evidence="1 2">
    <name type="scientific">Frondihabitans sucicola</name>
    <dbReference type="NCBI Taxonomy" id="1268041"/>
    <lineage>
        <taxon>Bacteria</taxon>
        <taxon>Bacillati</taxon>
        <taxon>Actinomycetota</taxon>
        <taxon>Actinomycetes</taxon>
        <taxon>Micrococcales</taxon>
        <taxon>Microbacteriaceae</taxon>
        <taxon>Frondihabitans</taxon>
    </lineage>
</organism>
<reference evidence="2" key="1">
    <citation type="journal article" date="2019" name="Int. J. Syst. Evol. Microbiol.">
        <title>The Global Catalogue of Microorganisms (GCM) 10K type strain sequencing project: providing services to taxonomists for standard genome sequencing and annotation.</title>
        <authorList>
            <consortium name="The Broad Institute Genomics Platform"/>
            <consortium name="The Broad Institute Genome Sequencing Center for Infectious Disease"/>
            <person name="Wu L."/>
            <person name="Ma J."/>
        </authorList>
    </citation>
    <scope>NUCLEOTIDE SEQUENCE [LARGE SCALE GENOMIC DNA]</scope>
    <source>
        <strain evidence="2">NBRC 108728</strain>
    </source>
</reference>
<gene>
    <name evidence="1" type="ORF">GCM10025867_06280</name>
</gene>
<sequence length="66" mass="7473">MTGVSQRVAITRTLSRVRVASPVVVVMARRYERADRPRVRRRARLVRPETEVVSVRGWVTAGRAAT</sequence>
<name>A0ABN6XTQ1_9MICO</name>
<evidence type="ECO:0000313" key="2">
    <source>
        <dbReference type="Proteomes" id="UP001321486"/>
    </source>
</evidence>
<keyword evidence="2" id="KW-1185">Reference proteome</keyword>
<protein>
    <submittedName>
        <fullName evidence="1">Uncharacterized protein</fullName>
    </submittedName>
</protein>
<dbReference type="Proteomes" id="UP001321486">
    <property type="component" value="Chromosome"/>
</dbReference>